<dbReference type="InterPro" id="IPR001763">
    <property type="entry name" value="Rhodanese-like_dom"/>
</dbReference>
<dbReference type="InterPro" id="IPR013320">
    <property type="entry name" value="ConA-like_dom_sf"/>
</dbReference>
<feature type="domain" description="Rhodanese" evidence="2">
    <location>
        <begin position="23"/>
        <end position="126"/>
    </location>
</feature>
<dbReference type="EMBL" id="CP076661">
    <property type="protein sequence ID" value="QWU87037.1"/>
    <property type="molecule type" value="Genomic_DNA"/>
</dbReference>
<dbReference type="PROSITE" id="PS51762">
    <property type="entry name" value="GH16_2"/>
    <property type="match status" value="1"/>
</dbReference>
<dbReference type="Gene3D" id="3.40.250.10">
    <property type="entry name" value="Rhodanese-like domain"/>
    <property type="match status" value="1"/>
</dbReference>
<evidence type="ECO:0000313" key="5">
    <source>
        <dbReference type="Proteomes" id="UP000825434"/>
    </source>
</evidence>
<evidence type="ECO:0000313" key="4">
    <source>
        <dbReference type="EMBL" id="QWU87037.1"/>
    </source>
</evidence>
<dbReference type="InterPro" id="IPR036873">
    <property type="entry name" value="Rhodanese-like_dom_sf"/>
</dbReference>
<dbReference type="PANTHER" id="PTHR10963:SF68">
    <property type="entry name" value="GLYCOSIDASE CRH1-RELATED"/>
    <property type="match status" value="1"/>
</dbReference>
<keyword evidence="5" id="KW-1185">Reference proteome</keyword>
<proteinExistence type="predicted"/>
<feature type="compositionally biased region" description="Low complexity" evidence="1">
    <location>
        <begin position="375"/>
        <end position="478"/>
    </location>
</feature>
<dbReference type="Pfam" id="PF00581">
    <property type="entry name" value="Rhodanese"/>
    <property type="match status" value="1"/>
</dbReference>
<dbReference type="Proteomes" id="UP000825434">
    <property type="component" value="Chromosome 1"/>
</dbReference>
<dbReference type="PANTHER" id="PTHR10963">
    <property type="entry name" value="GLYCOSYL HYDROLASE-RELATED"/>
    <property type="match status" value="1"/>
</dbReference>
<dbReference type="PROSITE" id="PS50206">
    <property type="entry name" value="RHODANESE_3"/>
    <property type="match status" value="1"/>
</dbReference>
<feature type="domain" description="GH16" evidence="3">
    <location>
        <begin position="119"/>
        <end position="329"/>
    </location>
</feature>
<evidence type="ECO:0000259" key="3">
    <source>
        <dbReference type="PROSITE" id="PS51762"/>
    </source>
</evidence>
<organism evidence="4 5">
    <name type="scientific">Candidozyma haemuli</name>
    <dbReference type="NCBI Taxonomy" id="45357"/>
    <lineage>
        <taxon>Eukaryota</taxon>
        <taxon>Fungi</taxon>
        <taxon>Dikarya</taxon>
        <taxon>Ascomycota</taxon>
        <taxon>Saccharomycotina</taxon>
        <taxon>Pichiomycetes</taxon>
        <taxon>Metschnikowiaceae</taxon>
        <taxon>Candidozyma</taxon>
    </lineage>
</organism>
<dbReference type="InterPro" id="IPR000757">
    <property type="entry name" value="Beta-glucanase-like"/>
</dbReference>
<accession>A0ABX8I249</accession>
<feature type="region of interest" description="Disordered" evidence="1">
    <location>
        <begin position="362"/>
        <end position="478"/>
    </location>
</feature>
<dbReference type="SMART" id="SM00450">
    <property type="entry name" value="RHOD"/>
    <property type="match status" value="1"/>
</dbReference>
<protein>
    <recommendedName>
        <fullName evidence="6">Glycosidase</fullName>
    </recommendedName>
</protein>
<dbReference type="SUPFAM" id="SSF52821">
    <property type="entry name" value="Rhodanese/Cell cycle control phosphatase"/>
    <property type="match status" value="1"/>
</dbReference>
<reference evidence="4 5" key="1">
    <citation type="submission" date="2021-06" db="EMBL/GenBank/DDBJ databases">
        <title>Candida outbreak in Lebanon.</title>
        <authorList>
            <person name="Finianos M."/>
        </authorList>
    </citation>
    <scope>NUCLEOTIDE SEQUENCE [LARGE SCALE GENOMIC DNA]</scope>
    <source>
        <strain evidence="4">CA3LBN</strain>
    </source>
</reference>
<sequence>MSQISFSDLKFIKPSEVRQWFANGSKFAVVDVRDDDFIGGHIKGCLHYPANEFGSRLSDLRMKLEESQVKDVVFHCALSQARGPKAALLYLRSIEEAPNEGEKVPNVYVMEGGFTRWARKYGEDPTVTEVTALGTSLVEDFHEESDNFDVVAIPSGVSYTDDGLELTLKKKGDNPGIRSTFYIMFGRVEVLMKAAPGKGIVSSFFLMSDDLDEIDIELLGGDDTQVQSNYFSKGDTTTYDRGEYHSTPGSPHENYFNYTIVWTEDEIVWYVEGTPVRTLSSDNSQGFPQSPSYIKAGIWAGGDPTNEEGTIEWAGGSTDYSKAPFTMHIKKLSVDDYSTGDKYEYTDRSGSWKSIKAVNGEINGREGADGDDDGSSSTSASSSSSTSPSSTSSSSSVSTTSSSSTASSSSKAVASNSPTTSSNPTTSAGSESAASTLTTSTTSAESGSGSGSDSNSNTSSSESAASSESSVPTVSSHDGSAVACLSSLLVLVAVALNF</sequence>
<evidence type="ECO:0008006" key="6">
    <source>
        <dbReference type="Google" id="ProtNLM"/>
    </source>
</evidence>
<dbReference type="SUPFAM" id="SSF49899">
    <property type="entry name" value="Concanavalin A-like lectins/glucanases"/>
    <property type="match status" value="1"/>
</dbReference>
<name>A0ABX8I249_9ASCO</name>
<dbReference type="Pfam" id="PF00722">
    <property type="entry name" value="Glyco_hydro_16"/>
    <property type="match status" value="1"/>
</dbReference>
<dbReference type="CDD" id="cd02183">
    <property type="entry name" value="GH16_fungal_CRH1_transglycosylase"/>
    <property type="match status" value="1"/>
</dbReference>
<gene>
    <name evidence="4" type="ORF">CA3LBN_001255</name>
</gene>
<evidence type="ECO:0000256" key="1">
    <source>
        <dbReference type="SAM" id="MobiDB-lite"/>
    </source>
</evidence>
<evidence type="ECO:0000259" key="2">
    <source>
        <dbReference type="PROSITE" id="PS50206"/>
    </source>
</evidence>
<dbReference type="Gene3D" id="2.60.120.200">
    <property type="match status" value="1"/>
</dbReference>
<dbReference type="InterPro" id="IPR050546">
    <property type="entry name" value="Glycosyl_Hydrlase_16"/>
</dbReference>